<dbReference type="AlphaFoldDB" id="A0A3Q7IUE4"/>
<dbReference type="PANTHER" id="PTHR45932">
    <property type="entry name" value="PATELLIN-1"/>
    <property type="match status" value="1"/>
</dbReference>
<dbReference type="PANTHER" id="PTHR45932:SF6">
    <property type="entry name" value="PATELLIN-3"/>
    <property type="match status" value="1"/>
</dbReference>
<proteinExistence type="predicted"/>
<dbReference type="EnsemblPlants" id="Solyc11g027887.1.1">
    <property type="protein sequence ID" value="Solyc11g027887.1.1"/>
    <property type="gene ID" value="Solyc11g027887.1"/>
</dbReference>
<dbReference type="InterPro" id="IPR044834">
    <property type="entry name" value="PATL"/>
</dbReference>
<protein>
    <recommendedName>
        <fullName evidence="1">Patellin-1-6 C-terminal GOLD domain-containing protein</fullName>
    </recommendedName>
</protein>
<evidence type="ECO:0000259" key="1">
    <source>
        <dbReference type="Pfam" id="PF25099"/>
    </source>
</evidence>
<reference evidence="2" key="1">
    <citation type="journal article" date="2012" name="Nature">
        <title>The tomato genome sequence provides insights into fleshy fruit evolution.</title>
        <authorList>
            <consortium name="Tomato Genome Consortium"/>
        </authorList>
    </citation>
    <scope>NUCLEOTIDE SEQUENCE [LARGE SCALE GENOMIC DNA]</scope>
    <source>
        <strain evidence="2">cv. Heinz 1706</strain>
    </source>
</reference>
<dbReference type="Gramene" id="Solyc11g027887.1.1">
    <property type="protein sequence ID" value="Solyc11g027887.1.1"/>
    <property type="gene ID" value="Solyc11g027887.1"/>
</dbReference>
<dbReference type="GO" id="GO:0008289">
    <property type="term" value="F:lipid binding"/>
    <property type="evidence" value="ECO:0007669"/>
    <property type="project" value="InterPro"/>
</dbReference>
<dbReference type="InterPro" id="IPR056794">
    <property type="entry name" value="PATL1-6_C_GOLD"/>
</dbReference>
<dbReference type="Pfam" id="PF25099">
    <property type="entry name" value="GOLD_PATL1_C"/>
    <property type="match status" value="1"/>
</dbReference>
<feature type="domain" description="Patellin-1-6 C-terminal GOLD" evidence="1">
    <location>
        <begin position="54"/>
        <end position="122"/>
    </location>
</feature>
<evidence type="ECO:0000313" key="2">
    <source>
        <dbReference type="EnsemblPlants" id="Solyc11g027887.1.1"/>
    </source>
</evidence>
<reference evidence="2" key="2">
    <citation type="submission" date="2019-01" db="UniProtKB">
        <authorList>
            <consortium name="EnsemblPlants"/>
        </authorList>
    </citation>
    <scope>IDENTIFICATION</scope>
    <source>
        <strain evidence="2">cv. Heinz 1706</strain>
    </source>
</reference>
<dbReference type="STRING" id="4081.A0A3Q7IUE4"/>
<dbReference type="Proteomes" id="UP000004994">
    <property type="component" value="Chromosome 11"/>
</dbReference>
<sequence length="142" mass="16470">MSNINIKEKSLTRFKSHISPEHLPVQYGGLSNNNFDEDNKEFTDKDPATLITLKPRYKQPIEIVVNHNERCIIRWELRVVGWEVNYCVEYVRRDECAYNLIVHKAKKIFSSDEPLVICSGFYTGGDCEAPRSSVLYLIKPFS</sequence>
<name>A0A3Q7IUE4_SOLLC</name>
<evidence type="ECO:0000313" key="3">
    <source>
        <dbReference type="Proteomes" id="UP000004994"/>
    </source>
</evidence>
<accession>A0A3Q7IUE4</accession>
<organism evidence="2">
    <name type="scientific">Solanum lycopersicum</name>
    <name type="common">Tomato</name>
    <name type="synonym">Lycopersicon esculentum</name>
    <dbReference type="NCBI Taxonomy" id="4081"/>
    <lineage>
        <taxon>Eukaryota</taxon>
        <taxon>Viridiplantae</taxon>
        <taxon>Streptophyta</taxon>
        <taxon>Embryophyta</taxon>
        <taxon>Tracheophyta</taxon>
        <taxon>Spermatophyta</taxon>
        <taxon>Magnoliopsida</taxon>
        <taxon>eudicotyledons</taxon>
        <taxon>Gunneridae</taxon>
        <taxon>Pentapetalae</taxon>
        <taxon>asterids</taxon>
        <taxon>lamiids</taxon>
        <taxon>Solanales</taxon>
        <taxon>Solanaceae</taxon>
        <taxon>Solanoideae</taxon>
        <taxon>Solaneae</taxon>
        <taxon>Solanum</taxon>
        <taxon>Solanum subgen. Lycopersicon</taxon>
    </lineage>
</organism>
<dbReference type="InParanoid" id="A0A3Q7IUE4"/>
<keyword evidence="3" id="KW-1185">Reference proteome</keyword>